<comment type="similarity">
    <text evidence="2">Belongs to the binding-protein-dependent transport system permease family. FecCD subfamily.</text>
</comment>
<keyword evidence="6 8" id="KW-1133">Transmembrane helix</keyword>
<feature type="transmembrane region" description="Helical" evidence="8">
    <location>
        <begin position="87"/>
        <end position="108"/>
    </location>
</feature>
<dbReference type="EMBL" id="SUMF01000010">
    <property type="protein sequence ID" value="TJZ73297.1"/>
    <property type="molecule type" value="Genomic_DNA"/>
</dbReference>
<keyword evidence="7 8" id="KW-0472">Membrane</keyword>
<reference evidence="9 10" key="1">
    <citation type="submission" date="2019-04" db="EMBL/GenBank/DDBJ databases">
        <title>Chitiniphilus eburnea sp. nov., a novel chitinolytic bacterium isolated from aquaculture sludge.</title>
        <authorList>
            <person name="Sheng M."/>
        </authorList>
    </citation>
    <scope>NUCLEOTIDE SEQUENCE [LARGE SCALE GENOMIC DNA]</scope>
    <source>
        <strain evidence="9 10">HX-2-15</strain>
    </source>
</reference>
<feature type="transmembrane region" description="Helical" evidence="8">
    <location>
        <begin position="329"/>
        <end position="347"/>
    </location>
</feature>
<feature type="transmembrane region" description="Helical" evidence="8">
    <location>
        <begin position="301"/>
        <end position="320"/>
    </location>
</feature>
<evidence type="ECO:0000256" key="5">
    <source>
        <dbReference type="ARBA" id="ARBA00022692"/>
    </source>
</evidence>
<evidence type="ECO:0000313" key="9">
    <source>
        <dbReference type="EMBL" id="TJZ73297.1"/>
    </source>
</evidence>
<evidence type="ECO:0000256" key="4">
    <source>
        <dbReference type="ARBA" id="ARBA00022475"/>
    </source>
</evidence>
<protein>
    <submittedName>
        <fullName evidence="9">Iron ABC transporter permease</fullName>
    </submittedName>
</protein>
<dbReference type="GO" id="GO:0022857">
    <property type="term" value="F:transmembrane transporter activity"/>
    <property type="evidence" value="ECO:0007669"/>
    <property type="project" value="InterPro"/>
</dbReference>
<name>A0A4U0PXM8_9NEIS</name>
<keyword evidence="3" id="KW-0813">Transport</keyword>
<feature type="transmembrane region" description="Helical" evidence="8">
    <location>
        <begin position="31"/>
        <end position="52"/>
    </location>
</feature>
<evidence type="ECO:0000256" key="3">
    <source>
        <dbReference type="ARBA" id="ARBA00022448"/>
    </source>
</evidence>
<feature type="transmembrane region" description="Helical" evidence="8">
    <location>
        <begin position="211"/>
        <end position="231"/>
    </location>
</feature>
<dbReference type="Gene3D" id="1.10.3470.10">
    <property type="entry name" value="ABC transporter involved in vitamin B12 uptake, BtuC"/>
    <property type="match status" value="1"/>
</dbReference>
<dbReference type="InterPro" id="IPR037294">
    <property type="entry name" value="ABC_BtuC-like"/>
</dbReference>
<evidence type="ECO:0000313" key="10">
    <source>
        <dbReference type="Proteomes" id="UP000310016"/>
    </source>
</evidence>
<dbReference type="OrthoDB" id="9782305at2"/>
<evidence type="ECO:0000256" key="1">
    <source>
        <dbReference type="ARBA" id="ARBA00004651"/>
    </source>
</evidence>
<gene>
    <name evidence="9" type="ORF">FAZ21_10560</name>
</gene>
<feature type="transmembrane region" description="Helical" evidence="8">
    <location>
        <begin position="139"/>
        <end position="158"/>
    </location>
</feature>
<accession>A0A4U0PXM8</accession>
<comment type="subcellular location">
    <subcellularLocation>
        <location evidence="1">Cell membrane</location>
        <topology evidence="1">Multi-pass membrane protein</topology>
    </subcellularLocation>
</comment>
<feature type="transmembrane region" description="Helical" evidence="8">
    <location>
        <begin position="262"/>
        <end position="289"/>
    </location>
</feature>
<proteinExistence type="inferred from homology"/>
<evidence type="ECO:0000256" key="6">
    <source>
        <dbReference type="ARBA" id="ARBA00022989"/>
    </source>
</evidence>
<dbReference type="FunFam" id="1.10.3470.10:FF:000001">
    <property type="entry name" value="Vitamin B12 ABC transporter permease BtuC"/>
    <property type="match status" value="1"/>
</dbReference>
<keyword evidence="5 8" id="KW-0812">Transmembrane</keyword>
<dbReference type="AlphaFoldDB" id="A0A4U0PXM8"/>
<dbReference type="GO" id="GO:0005886">
    <property type="term" value="C:plasma membrane"/>
    <property type="evidence" value="ECO:0007669"/>
    <property type="project" value="UniProtKB-SubCell"/>
</dbReference>
<dbReference type="PANTHER" id="PTHR30472">
    <property type="entry name" value="FERRIC ENTEROBACTIN TRANSPORT SYSTEM PERMEASE PROTEIN"/>
    <property type="match status" value="1"/>
</dbReference>
<dbReference type="GO" id="GO:0033214">
    <property type="term" value="P:siderophore-iron import into cell"/>
    <property type="evidence" value="ECO:0007669"/>
    <property type="project" value="TreeGrafter"/>
</dbReference>
<dbReference type="CDD" id="cd06550">
    <property type="entry name" value="TM_ABC_iron-siderophores_like"/>
    <property type="match status" value="1"/>
</dbReference>
<comment type="caution">
    <text evidence="9">The sequence shown here is derived from an EMBL/GenBank/DDBJ whole genome shotgun (WGS) entry which is preliminary data.</text>
</comment>
<sequence length="353" mass="37018">MPAVTAPAPSRPIPMDAAPVQDTTRPRALQVLLILIALLACATLAAAASGAVDIPWSALPQLLLGNAATPDETLWQSVLWQVRLPRVLFAIVCGGGLAIAGVSMQALFRNPLAEPGLIGISAGGSLGAVAAIVLGYQQFAVLAPAAFCGSLGATLLAYRLGRMQHGMAGLLLAGVAINAICWALIGLFTYLADDTQLRSLTFWNLGSLAGASWPLLAFLAPWTVAISIMLLRHWRAMNALLLGEREAQHLGFSLKPLRRRMVILTALLVGPLVAATGTIGFIGLVVPHLVRLSLGADHRWLLPNALVAGALALTLADWLARIVVIPSELPIGIVTALVGGPFFLWLLTRGGPR</sequence>
<dbReference type="RefSeq" id="WP_136773413.1">
    <property type="nucleotide sequence ID" value="NZ_CP156074.1"/>
</dbReference>
<dbReference type="InterPro" id="IPR000522">
    <property type="entry name" value="ABC_transptr_permease_BtuC"/>
</dbReference>
<dbReference type="PANTHER" id="PTHR30472:SF25">
    <property type="entry name" value="ABC TRANSPORTER PERMEASE PROTEIN MJ0876-RELATED"/>
    <property type="match status" value="1"/>
</dbReference>
<evidence type="ECO:0000256" key="7">
    <source>
        <dbReference type="ARBA" id="ARBA00023136"/>
    </source>
</evidence>
<keyword evidence="4" id="KW-1003">Cell membrane</keyword>
<feature type="transmembrane region" description="Helical" evidence="8">
    <location>
        <begin position="115"/>
        <end position="133"/>
    </location>
</feature>
<keyword evidence="10" id="KW-1185">Reference proteome</keyword>
<organism evidence="9 10">
    <name type="scientific">Chitiniphilus eburneus</name>
    <dbReference type="NCBI Taxonomy" id="2571148"/>
    <lineage>
        <taxon>Bacteria</taxon>
        <taxon>Pseudomonadati</taxon>
        <taxon>Pseudomonadota</taxon>
        <taxon>Betaproteobacteria</taxon>
        <taxon>Neisseriales</taxon>
        <taxon>Chitinibacteraceae</taxon>
        <taxon>Chitiniphilus</taxon>
    </lineage>
</organism>
<feature type="transmembrane region" description="Helical" evidence="8">
    <location>
        <begin position="170"/>
        <end position="191"/>
    </location>
</feature>
<evidence type="ECO:0000256" key="8">
    <source>
        <dbReference type="SAM" id="Phobius"/>
    </source>
</evidence>
<evidence type="ECO:0000256" key="2">
    <source>
        <dbReference type="ARBA" id="ARBA00007935"/>
    </source>
</evidence>
<dbReference type="Proteomes" id="UP000310016">
    <property type="component" value="Unassembled WGS sequence"/>
</dbReference>
<dbReference type="SUPFAM" id="SSF81345">
    <property type="entry name" value="ABC transporter involved in vitamin B12 uptake, BtuC"/>
    <property type="match status" value="1"/>
</dbReference>
<dbReference type="Pfam" id="PF01032">
    <property type="entry name" value="FecCD"/>
    <property type="match status" value="1"/>
</dbReference>